<feature type="domain" description="Protein SirB1 N-terminal" evidence="1">
    <location>
        <begin position="108"/>
        <end position="256"/>
    </location>
</feature>
<dbReference type="InterPro" id="IPR032698">
    <property type="entry name" value="SirB1_N"/>
</dbReference>
<gene>
    <name evidence="2" type="ORF">METZ01_LOCUS112212</name>
</gene>
<sequence>MSSNSEKSQISYLIRLIDDRDEFVRKQVREQLIKLGEDAIPFLEVAARTENLEIKSIASEIIQAIIPRQLLRQFGQLAQSSPSGHWNLEKGVILLQKFGYPDEETNSLSQSLDLLAKEVSALIEHNQSPEQTIQRLTRFLFFEKGFEGNKIDFFDPDNTYFLRVLDRRKGIPITLSALCIFLGQRIGLPIVGVGLPGRYIAKYESLTQPIYFDPFDKGRILSQEDCAGLIEKMGYRFEEHYLGAATSKETLIRMMNNLIMTYNKNAKSEKAKYLSDFIKALSGNLEQSSSVRPN</sequence>
<name>A0A381X443_9ZZZZ</name>
<accession>A0A381X443</accession>
<dbReference type="PANTHER" id="PTHR31350">
    <property type="entry name" value="SI:DKEY-261L7.2"/>
    <property type="match status" value="1"/>
</dbReference>
<dbReference type="EMBL" id="UINC01013798">
    <property type="protein sequence ID" value="SVA59358.1"/>
    <property type="molecule type" value="Genomic_DNA"/>
</dbReference>
<evidence type="ECO:0000313" key="2">
    <source>
        <dbReference type="EMBL" id="SVA59358.1"/>
    </source>
</evidence>
<dbReference type="PANTHER" id="PTHR31350:SF21">
    <property type="entry name" value="F-BOX ONLY PROTEIN 21"/>
    <property type="match status" value="1"/>
</dbReference>
<organism evidence="2">
    <name type="scientific">marine metagenome</name>
    <dbReference type="NCBI Taxonomy" id="408172"/>
    <lineage>
        <taxon>unclassified sequences</taxon>
        <taxon>metagenomes</taxon>
        <taxon>ecological metagenomes</taxon>
    </lineage>
</organism>
<evidence type="ECO:0000259" key="1">
    <source>
        <dbReference type="Pfam" id="PF13369"/>
    </source>
</evidence>
<reference evidence="2" key="1">
    <citation type="submission" date="2018-05" db="EMBL/GenBank/DDBJ databases">
        <authorList>
            <person name="Lanie J.A."/>
            <person name="Ng W.-L."/>
            <person name="Kazmierczak K.M."/>
            <person name="Andrzejewski T.M."/>
            <person name="Davidsen T.M."/>
            <person name="Wayne K.J."/>
            <person name="Tettelin H."/>
            <person name="Glass J.I."/>
            <person name="Rusch D."/>
            <person name="Podicherti R."/>
            <person name="Tsui H.-C.T."/>
            <person name="Winkler M.E."/>
        </authorList>
    </citation>
    <scope>NUCLEOTIDE SEQUENCE</scope>
</reference>
<dbReference type="Pfam" id="PF13369">
    <property type="entry name" value="Transglut_core2"/>
    <property type="match status" value="1"/>
</dbReference>
<protein>
    <recommendedName>
        <fullName evidence="1">Protein SirB1 N-terminal domain-containing protein</fullName>
    </recommendedName>
</protein>
<dbReference type="AlphaFoldDB" id="A0A381X443"/>
<proteinExistence type="predicted"/>